<evidence type="ECO:0000313" key="2">
    <source>
        <dbReference type="EMBL" id="QDT36943.1"/>
    </source>
</evidence>
<dbReference type="InterPro" id="IPR027558">
    <property type="entry name" value="Pre_pil_HX9DG_C"/>
</dbReference>
<reference evidence="2 3" key="1">
    <citation type="submission" date="2019-02" db="EMBL/GenBank/DDBJ databases">
        <title>Deep-cultivation of Planctomycetes and their phenomic and genomic characterization uncovers novel biology.</title>
        <authorList>
            <person name="Wiegand S."/>
            <person name="Jogler M."/>
            <person name="Boedeker C."/>
            <person name="Pinto D."/>
            <person name="Vollmers J."/>
            <person name="Rivas-Marin E."/>
            <person name="Kohn T."/>
            <person name="Peeters S.H."/>
            <person name="Heuer A."/>
            <person name="Rast P."/>
            <person name="Oberbeckmann S."/>
            <person name="Bunk B."/>
            <person name="Jeske O."/>
            <person name="Meyerdierks A."/>
            <person name="Storesund J.E."/>
            <person name="Kallscheuer N."/>
            <person name="Luecker S."/>
            <person name="Lage O.M."/>
            <person name="Pohl T."/>
            <person name="Merkel B.J."/>
            <person name="Hornburger P."/>
            <person name="Mueller R.-W."/>
            <person name="Bruemmer F."/>
            <person name="Labrenz M."/>
            <person name="Spormann A.M."/>
            <person name="Op den Camp H."/>
            <person name="Overmann J."/>
            <person name="Amann R."/>
            <person name="Jetten M.S.M."/>
            <person name="Mascher T."/>
            <person name="Medema M.H."/>
            <person name="Devos D.P."/>
            <person name="Kaster A.-K."/>
            <person name="Ovreas L."/>
            <person name="Rohde M."/>
            <person name="Galperin M.Y."/>
            <person name="Jogler C."/>
        </authorList>
    </citation>
    <scope>NUCLEOTIDE SEQUENCE [LARGE SCALE GENOMIC DNA]</scope>
    <source>
        <strain evidence="2 3">Pan189</strain>
    </source>
</reference>
<dbReference type="AlphaFoldDB" id="A0A517QZB5"/>
<dbReference type="EMBL" id="CP036268">
    <property type="protein sequence ID" value="QDT36943.1"/>
    <property type="molecule type" value="Genomic_DNA"/>
</dbReference>
<organism evidence="2 3">
    <name type="scientific">Stratiformator vulcanicus</name>
    <dbReference type="NCBI Taxonomy" id="2527980"/>
    <lineage>
        <taxon>Bacteria</taxon>
        <taxon>Pseudomonadati</taxon>
        <taxon>Planctomycetota</taxon>
        <taxon>Planctomycetia</taxon>
        <taxon>Planctomycetales</taxon>
        <taxon>Planctomycetaceae</taxon>
        <taxon>Stratiformator</taxon>
    </lineage>
</organism>
<sequence length="365" mass="37934">MKRKGFTLIELLVVIAIIAILIALLLPAVQQAREAARRSQCKNNLKQLGLAIHNYHDNYQQFPAAAYLQLGQGAWGWGTMILPYMDQAPLYDNFNVGTAGPNNTAGSLTVVLPTYRCPSDPGPDLNDSRNLNGGASTLSNYVGANSHAGLLDNAIQARAAIPGGTPNADNNKLSLMFDDTIVTDDGAAAPTGLPIAGLTRGHGMFPYGLYEQFDGTDSDEENSVNSISVSTITDGTSNTIAIGERAYQYDGANGKVNAFAGNAFGPGGVGIVDSTASAAATTSVSNLSDVAACALLTNGAGPNLNADVDATQNSLEAQMGFSSLHVGGAQFVLADGAVKFISENINTLTFSNLVNIKDGQVIGEF</sequence>
<dbReference type="SUPFAM" id="SSF54523">
    <property type="entry name" value="Pili subunits"/>
    <property type="match status" value="1"/>
</dbReference>
<dbReference type="NCBIfam" id="TIGR02532">
    <property type="entry name" value="IV_pilin_GFxxxE"/>
    <property type="match status" value="1"/>
</dbReference>
<dbReference type="KEGG" id="svp:Pan189_13070"/>
<evidence type="ECO:0000259" key="1">
    <source>
        <dbReference type="Pfam" id="PF07596"/>
    </source>
</evidence>
<dbReference type="Pfam" id="PF07596">
    <property type="entry name" value="SBP_bac_10"/>
    <property type="match status" value="1"/>
</dbReference>
<dbReference type="OrthoDB" id="261495at2"/>
<dbReference type="Proteomes" id="UP000317318">
    <property type="component" value="Chromosome"/>
</dbReference>
<dbReference type="Pfam" id="PF07963">
    <property type="entry name" value="N_methyl"/>
    <property type="match status" value="1"/>
</dbReference>
<gene>
    <name evidence="2" type="ORF">Pan189_13070</name>
</gene>
<dbReference type="NCBIfam" id="TIGR04294">
    <property type="entry name" value="pre_pil_HX9DG"/>
    <property type="match status" value="1"/>
</dbReference>
<dbReference type="InterPro" id="IPR011453">
    <property type="entry name" value="DUF1559"/>
</dbReference>
<dbReference type="InterPro" id="IPR045584">
    <property type="entry name" value="Pilin-like"/>
</dbReference>
<dbReference type="PROSITE" id="PS00409">
    <property type="entry name" value="PROKAR_NTER_METHYL"/>
    <property type="match status" value="1"/>
</dbReference>
<evidence type="ECO:0000313" key="3">
    <source>
        <dbReference type="Proteomes" id="UP000317318"/>
    </source>
</evidence>
<protein>
    <submittedName>
        <fullName evidence="2">Putative major pilin subunit</fullName>
    </submittedName>
</protein>
<dbReference type="PANTHER" id="PTHR30093:SF2">
    <property type="entry name" value="TYPE II SECRETION SYSTEM PROTEIN H"/>
    <property type="match status" value="1"/>
</dbReference>
<name>A0A517QZB5_9PLAN</name>
<proteinExistence type="predicted"/>
<feature type="domain" description="DUF1559" evidence="1">
    <location>
        <begin position="30"/>
        <end position="346"/>
    </location>
</feature>
<accession>A0A517QZB5</accession>
<dbReference type="RefSeq" id="WP_145363100.1">
    <property type="nucleotide sequence ID" value="NZ_CP036268.1"/>
</dbReference>
<dbReference type="Gene3D" id="3.30.700.10">
    <property type="entry name" value="Glycoprotein, Type 4 Pilin"/>
    <property type="match status" value="1"/>
</dbReference>
<dbReference type="InterPro" id="IPR012902">
    <property type="entry name" value="N_methyl_site"/>
</dbReference>
<dbReference type="PANTHER" id="PTHR30093">
    <property type="entry name" value="GENERAL SECRETION PATHWAY PROTEIN G"/>
    <property type="match status" value="1"/>
</dbReference>
<keyword evidence="3" id="KW-1185">Reference proteome</keyword>